<reference evidence="2" key="1">
    <citation type="submission" date="2020-02" db="EMBL/GenBank/DDBJ databases">
        <authorList>
            <person name="Meier V. D."/>
        </authorList>
    </citation>
    <scope>NUCLEOTIDE SEQUENCE</scope>
    <source>
        <strain evidence="2">AVDCRST_MAG78</strain>
    </source>
</reference>
<dbReference type="EMBL" id="CADCVB010000209">
    <property type="protein sequence ID" value="CAA9448453.1"/>
    <property type="molecule type" value="Genomic_DNA"/>
</dbReference>
<feature type="non-terminal residue" evidence="2">
    <location>
        <position position="1"/>
    </location>
</feature>
<organism evidence="2">
    <name type="scientific">uncultured Rubrobacteraceae bacterium</name>
    <dbReference type="NCBI Taxonomy" id="349277"/>
    <lineage>
        <taxon>Bacteria</taxon>
        <taxon>Bacillati</taxon>
        <taxon>Actinomycetota</taxon>
        <taxon>Rubrobacteria</taxon>
        <taxon>Rubrobacterales</taxon>
        <taxon>Rubrobacteraceae</taxon>
        <taxon>environmental samples</taxon>
    </lineage>
</organism>
<protein>
    <submittedName>
        <fullName evidence="2">Uncharacterized protein</fullName>
    </submittedName>
</protein>
<proteinExistence type="predicted"/>
<feature type="compositionally biased region" description="Basic residues" evidence="1">
    <location>
        <begin position="17"/>
        <end position="27"/>
    </location>
</feature>
<evidence type="ECO:0000313" key="2">
    <source>
        <dbReference type="EMBL" id="CAA9448453.1"/>
    </source>
</evidence>
<sequence length="74" mass="8585">AAPDRESSGQGAPGAQSRRRRRPRRRVRRDEREGQHRNARRLRGMPPQPTRLCLRHREFDPARSPRGTGHSGRL</sequence>
<gene>
    <name evidence="2" type="ORF">AVDCRST_MAG78-3123</name>
</gene>
<evidence type="ECO:0000256" key="1">
    <source>
        <dbReference type="SAM" id="MobiDB-lite"/>
    </source>
</evidence>
<dbReference type="AlphaFoldDB" id="A0A6J4QRK0"/>
<name>A0A6J4QRK0_9ACTN</name>
<feature type="region of interest" description="Disordered" evidence="1">
    <location>
        <begin position="1"/>
        <end position="74"/>
    </location>
</feature>
<accession>A0A6J4QRK0</accession>
<feature type="non-terminal residue" evidence="2">
    <location>
        <position position="74"/>
    </location>
</feature>